<proteinExistence type="predicted"/>
<evidence type="ECO:0000313" key="2">
    <source>
        <dbReference type="Proteomes" id="UP000490939"/>
    </source>
</evidence>
<organism evidence="1 2">
    <name type="scientific">Venturia inaequalis</name>
    <name type="common">Apple scab fungus</name>
    <dbReference type="NCBI Taxonomy" id="5025"/>
    <lineage>
        <taxon>Eukaryota</taxon>
        <taxon>Fungi</taxon>
        <taxon>Dikarya</taxon>
        <taxon>Ascomycota</taxon>
        <taxon>Pezizomycotina</taxon>
        <taxon>Dothideomycetes</taxon>
        <taxon>Pleosporomycetidae</taxon>
        <taxon>Venturiales</taxon>
        <taxon>Venturiaceae</taxon>
        <taxon>Venturia</taxon>
    </lineage>
</organism>
<reference evidence="1 2" key="1">
    <citation type="submission" date="2019-07" db="EMBL/GenBank/DDBJ databases">
        <title>Venturia inaequalis Genome Resource.</title>
        <authorList>
            <person name="Lichtner F.J."/>
        </authorList>
    </citation>
    <scope>NUCLEOTIDE SEQUENCE [LARGE SCALE GENOMIC DNA]</scope>
    <source>
        <strain evidence="1 2">DMI_063113</strain>
    </source>
</reference>
<name>A0A8H3ZJ30_VENIN</name>
<comment type="caution">
    <text evidence="1">The sequence shown here is derived from an EMBL/GenBank/DDBJ whole genome shotgun (WGS) entry which is preliminary data.</text>
</comment>
<sequence length="71" mass="7669">MAAQAAQVYPEMSAYFDENLAKAFEMVIVGIEKSQSPNDLTNNILDDAFTARKGVSVKSAASNSTLPNTER</sequence>
<protein>
    <submittedName>
        <fullName evidence="1">Uncharacterized protein</fullName>
    </submittedName>
</protein>
<gene>
    <name evidence="1" type="ORF">EG327_003741</name>
</gene>
<dbReference type="Proteomes" id="UP000490939">
    <property type="component" value="Unassembled WGS sequence"/>
</dbReference>
<accession>A0A8H3ZJ30</accession>
<dbReference type="AlphaFoldDB" id="A0A8H3ZJ30"/>
<dbReference type="EMBL" id="WNWR01000023">
    <property type="protein sequence ID" value="KAE9993731.1"/>
    <property type="molecule type" value="Genomic_DNA"/>
</dbReference>
<evidence type="ECO:0000313" key="1">
    <source>
        <dbReference type="EMBL" id="KAE9993731.1"/>
    </source>
</evidence>
<keyword evidence="2" id="KW-1185">Reference proteome</keyword>